<dbReference type="OrthoDB" id="545125at2"/>
<dbReference type="InterPro" id="IPR016166">
    <property type="entry name" value="FAD-bd_PCMH"/>
</dbReference>
<dbReference type="Proteomes" id="UP000267081">
    <property type="component" value="Unassembled WGS sequence"/>
</dbReference>
<feature type="domain" description="FAD-binding PCMH-type" evidence="6">
    <location>
        <begin position="71"/>
        <end position="251"/>
    </location>
</feature>
<accession>A0A3R9F105</accession>
<evidence type="ECO:0000256" key="5">
    <source>
        <dbReference type="ARBA" id="ARBA00023002"/>
    </source>
</evidence>
<dbReference type="Gene3D" id="3.40.462.20">
    <property type="match status" value="1"/>
</dbReference>
<evidence type="ECO:0000256" key="3">
    <source>
        <dbReference type="ARBA" id="ARBA00022630"/>
    </source>
</evidence>
<sequence>MLNERQVTGRRKFLTGAVLGVGGTALLDTGLLTGVAGAAEATAAGADCPASIVNPADQQYPDLVRALNARFVAHPERVAVIDSPSQVAPLVTAAVSAGKRISVRGGGHCYEDFVYSDETQVILDLSHMNRVYYDQQRNAIAIESGATLLDVYEKLYKTWGVVIPGGVCYSVGVGGHVAGGGWGWLVRRNGLVVDHLYAVEVVTVNAAGRAQTVVATREPGDPNRELWWAHTGGGGGNFGVVTRYFFRSPGATGTDPRNLLPKPPARTNFTVAGWNLNNLSEAQFSRLVRNYAQWHIDHRSANDPARDLTGALSVNHKSSGSVTALTQLDPSVPNAQAIMDGYIAYLADGVAAPDFVAPQTLPWLQFVELTGTGNSVANDPTARAKYKAAFMKGLFTPAQTAAMYKHLTRSDISNPNINIIFQPYGGQVSAVPQANSAIQHRDAAYQVQWSSVWNGAAGDAANIAWAREVYAEVYAATGGVPVPNDVSDGSYVNHCDADLSDPAFNKSASPWHELYYKGAYPRLQAVKKKYDPRNVFRHRQSVELPS</sequence>
<dbReference type="InterPro" id="IPR012951">
    <property type="entry name" value="BBE"/>
</dbReference>
<dbReference type="GO" id="GO:0016491">
    <property type="term" value="F:oxidoreductase activity"/>
    <property type="evidence" value="ECO:0007669"/>
    <property type="project" value="UniProtKB-KW"/>
</dbReference>
<gene>
    <name evidence="7" type="ORF">EIY87_38850</name>
</gene>
<keyword evidence="8" id="KW-1185">Reference proteome</keyword>
<evidence type="ECO:0000259" key="6">
    <source>
        <dbReference type="PROSITE" id="PS51387"/>
    </source>
</evidence>
<dbReference type="Pfam" id="PF08031">
    <property type="entry name" value="BBE"/>
    <property type="match status" value="1"/>
</dbReference>
<comment type="similarity">
    <text evidence="2">Belongs to the oxygen-dependent FAD-linked oxidoreductase family.</text>
</comment>
<evidence type="ECO:0000256" key="4">
    <source>
        <dbReference type="ARBA" id="ARBA00022827"/>
    </source>
</evidence>
<keyword evidence="5" id="KW-0560">Oxidoreductase</keyword>
<organism evidence="7 8">
    <name type="scientific">Amycolatopsis eburnea</name>
    <dbReference type="NCBI Taxonomy" id="2267691"/>
    <lineage>
        <taxon>Bacteria</taxon>
        <taxon>Bacillati</taxon>
        <taxon>Actinomycetota</taxon>
        <taxon>Actinomycetes</taxon>
        <taxon>Pseudonocardiales</taxon>
        <taxon>Pseudonocardiaceae</taxon>
        <taxon>Amycolatopsis</taxon>
    </lineage>
</organism>
<dbReference type="PROSITE" id="PS51387">
    <property type="entry name" value="FAD_PCMH"/>
    <property type="match status" value="1"/>
</dbReference>
<dbReference type="SUPFAM" id="SSF56176">
    <property type="entry name" value="FAD-binding/transporter-associated domain-like"/>
    <property type="match status" value="1"/>
</dbReference>
<dbReference type="AlphaFoldDB" id="A0A3R9F105"/>
<dbReference type="PANTHER" id="PTHR42973">
    <property type="entry name" value="BINDING OXIDOREDUCTASE, PUTATIVE (AFU_ORTHOLOGUE AFUA_1G17690)-RELATED"/>
    <property type="match status" value="1"/>
</dbReference>
<protein>
    <submittedName>
        <fullName evidence="7">FAD-binding oxidoreductase</fullName>
    </submittedName>
</protein>
<dbReference type="InterPro" id="IPR006094">
    <property type="entry name" value="Oxid_FAD_bind_N"/>
</dbReference>
<name>A0A3R9F105_9PSEU</name>
<dbReference type="Gene3D" id="3.30.465.10">
    <property type="match status" value="1"/>
</dbReference>
<dbReference type="Pfam" id="PF01565">
    <property type="entry name" value="FAD_binding_4"/>
    <property type="match status" value="1"/>
</dbReference>
<evidence type="ECO:0000256" key="2">
    <source>
        <dbReference type="ARBA" id="ARBA00005466"/>
    </source>
</evidence>
<reference evidence="7 8" key="1">
    <citation type="submission" date="2018-12" db="EMBL/GenBank/DDBJ databases">
        <title>Amycolatopsis eburnea sp. nov. actinomycete associate with arbuscular mycorrhiza fungal spore.</title>
        <authorList>
            <person name="Lumyong S."/>
            <person name="Chaiya L."/>
        </authorList>
    </citation>
    <scope>NUCLEOTIDE SEQUENCE [LARGE SCALE GENOMIC DNA]</scope>
    <source>
        <strain evidence="7 8">GLM-1</strain>
    </source>
</reference>
<dbReference type="InterPro" id="IPR006311">
    <property type="entry name" value="TAT_signal"/>
</dbReference>
<evidence type="ECO:0000313" key="7">
    <source>
        <dbReference type="EMBL" id="RSD10756.1"/>
    </source>
</evidence>
<evidence type="ECO:0000313" key="8">
    <source>
        <dbReference type="Proteomes" id="UP000267081"/>
    </source>
</evidence>
<keyword evidence="3" id="KW-0285">Flavoprotein</keyword>
<dbReference type="PROSITE" id="PS51318">
    <property type="entry name" value="TAT"/>
    <property type="match status" value="1"/>
</dbReference>
<comment type="cofactor">
    <cofactor evidence="1">
        <name>FAD</name>
        <dbReference type="ChEBI" id="CHEBI:57692"/>
    </cofactor>
</comment>
<evidence type="ECO:0000256" key="1">
    <source>
        <dbReference type="ARBA" id="ARBA00001974"/>
    </source>
</evidence>
<dbReference type="InterPro" id="IPR016169">
    <property type="entry name" value="FAD-bd_PCMH_sub2"/>
</dbReference>
<dbReference type="InterPro" id="IPR050416">
    <property type="entry name" value="FAD-linked_Oxidoreductase"/>
</dbReference>
<dbReference type="InterPro" id="IPR036318">
    <property type="entry name" value="FAD-bd_PCMH-like_sf"/>
</dbReference>
<dbReference type="PANTHER" id="PTHR42973:SF39">
    <property type="entry name" value="FAD-BINDING PCMH-TYPE DOMAIN-CONTAINING PROTEIN"/>
    <property type="match status" value="1"/>
</dbReference>
<dbReference type="EMBL" id="RSEC01000060">
    <property type="protein sequence ID" value="RSD10756.1"/>
    <property type="molecule type" value="Genomic_DNA"/>
</dbReference>
<dbReference type="GO" id="GO:0071949">
    <property type="term" value="F:FAD binding"/>
    <property type="evidence" value="ECO:0007669"/>
    <property type="project" value="InterPro"/>
</dbReference>
<comment type="caution">
    <text evidence="7">The sequence shown here is derived from an EMBL/GenBank/DDBJ whole genome shotgun (WGS) entry which is preliminary data.</text>
</comment>
<proteinExistence type="inferred from homology"/>
<keyword evidence="4" id="KW-0274">FAD</keyword>